<dbReference type="AlphaFoldDB" id="A0A8G1RVY4"/>
<dbReference type="EMBL" id="KZ824630">
    <property type="protein sequence ID" value="RAK80199.1"/>
    <property type="molecule type" value="Genomic_DNA"/>
</dbReference>
<evidence type="ECO:0000313" key="3">
    <source>
        <dbReference type="Proteomes" id="UP000249789"/>
    </source>
</evidence>
<reference evidence="2 3" key="1">
    <citation type="submission" date="2018-02" db="EMBL/GenBank/DDBJ databases">
        <title>The genomes of Aspergillus section Nigri reveals drivers in fungal speciation.</title>
        <authorList>
            <consortium name="DOE Joint Genome Institute"/>
            <person name="Vesth T.C."/>
            <person name="Nybo J."/>
            <person name="Theobald S."/>
            <person name="Brandl J."/>
            <person name="Frisvad J.C."/>
            <person name="Nielsen K.F."/>
            <person name="Lyhne E.K."/>
            <person name="Kogle M.E."/>
            <person name="Kuo A."/>
            <person name="Riley R."/>
            <person name="Clum A."/>
            <person name="Nolan M."/>
            <person name="Lipzen A."/>
            <person name="Salamov A."/>
            <person name="Henrissat B."/>
            <person name="Wiebenga A."/>
            <person name="De vries R.P."/>
            <person name="Grigoriev I.V."/>
            <person name="Mortensen U.H."/>
            <person name="Andersen M.R."/>
            <person name="Baker S.E."/>
        </authorList>
    </citation>
    <scope>NUCLEOTIDE SEQUENCE [LARGE SCALE GENOMIC DNA]</scope>
    <source>
        <strain evidence="2 3">CBS 313.89</strain>
    </source>
</reference>
<keyword evidence="3" id="KW-1185">Reference proteome</keyword>
<dbReference type="RefSeq" id="XP_040804209.1">
    <property type="nucleotide sequence ID" value="XM_040939139.1"/>
</dbReference>
<gene>
    <name evidence="2" type="ORF">BO72DRAFT_13707</name>
</gene>
<dbReference type="OrthoDB" id="3469225at2759"/>
<feature type="compositionally biased region" description="Polar residues" evidence="1">
    <location>
        <begin position="112"/>
        <end position="123"/>
    </location>
</feature>
<name>A0A8G1RVY4_9EURO</name>
<accession>A0A8G1RVY4</accession>
<dbReference type="PANTHER" id="PTHR37540">
    <property type="entry name" value="TRANSCRIPTION FACTOR (ACR-2), PUTATIVE-RELATED-RELATED"/>
    <property type="match status" value="1"/>
</dbReference>
<protein>
    <recommendedName>
        <fullName evidence="4">Transcription factor domain-containing protein</fullName>
    </recommendedName>
</protein>
<evidence type="ECO:0000313" key="2">
    <source>
        <dbReference type="EMBL" id="RAK80199.1"/>
    </source>
</evidence>
<feature type="region of interest" description="Disordered" evidence="1">
    <location>
        <begin position="12"/>
        <end position="52"/>
    </location>
</feature>
<proteinExistence type="predicted"/>
<dbReference type="GeneID" id="63856472"/>
<dbReference type="Proteomes" id="UP000249789">
    <property type="component" value="Unassembled WGS sequence"/>
</dbReference>
<feature type="region of interest" description="Disordered" evidence="1">
    <location>
        <begin position="71"/>
        <end position="123"/>
    </location>
</feature>
<dbReference type="PANTHER" id="PTHR37540:SF5">
    <property type="entry name" value="TRANSCRIPTION FACTOR DOMAIN-CONTAINING PROTEIN"/>
    <property type="match status" value="1"/>
</dbReference>
<feature type="compositionally biased region" description="Polar residues" evidence="1">
    <location>
        <begin position="86"/>
        <end position="98"/>
    </location>
</feature>
<sequence length="546" mass="61357">MDFVHSLPCQQIMDGSHLSPPPASSSATPATQPQQTIGQRPPPPYYLPLYPHQQQPPPFLLVDHVDKPQLLPQGQEQPVFIKNEDSQSPSEESMQKLTVTLPRFQSGPPISPATSDLSDSSTPASDDKALLSLRLPYDTFLKPTLQGRSLDAILSLPVSLRDSLQPYFYHFSTSCARTCFPFGSEELCLWWWQQAMNQPAFLFILLTTSAIHKSASETIAGGVSVAAQQSTQHALLFRVKAYEFVRQILNESETAALETTAFVVAPLICVEAADGNQQAADAHVQGLKRLVDLLGGIEGLDHAMVSLFYSAVHVYGLLTSSEPAFPMSEEWKQRVLQEVFAVKSEEDFRDHSYFGHRFFASPWSAGLDPSLRLLLQHFRQLMVHYNYAQSSLSKSSENNFALLTAYELLATTYVLTPSDFQDTLRIAMRIYLALRLWTFQGLPCMKFVSEELQHSLYTTLHLLQRTAPDLLFWILFVGGLASMGHQTSAWFKTYLSITAGQLAVYNWDAALVLLEGFCFIYRPADTMARDLWNAVQQRQEQEFYPQ</sequence>
<feature type="compositionally biased region" description="Low complexity" evidence="1">
    <location>
        <begin position="24"/>
        <end position="36"/>
    </location>
</feature>
<evidence type="ECO:0008006" key="4">
    <source>
        <dbReference type="Google" id="ProtNLM"/>
    </source>
</evidence>
<evidence type="ECO:0000256" key="1">
    <source>
        <dbReference type="SAM" id="MobiDB-lite"/>
    </source>
</evidence>
<organism evidence="2 3">
    <name type="scientific">Aspergillus fijiensis CBS 313.89</name>
    <dbReference type="NCBI Taxonomy" id="1448319"/>
    <lineage>
        <taxon>Eukaryota</taxon>
        <taxon>Fungi</taxon>
        <taxon>Dikarya</taxon>
        <taxon>Ascomycota</taxon>
        <taxon>Pezizomycotina</taxon>
        <taxon>Eurotiomycetes</taxon>
        <taxon>Eurotiomycetidae</taxon>
        <taxon>Eurotiales</taxon>
        <taxon>Aspergillaceae</taxon>
        <taxon>Aspergillus</taxon>
    </lineage>
</organism>
<dbReference type="VEuPathDB" id="FungiDB:BO72DRAFT_13707"/>